<gene>
    <name evidence="1" type="ORF">NM208_g4229</name>
</gene>
<dbReference type="Proteomes" id="UP001148629">
    <property type="component" value="Unassembled WGS sequence"/>
</dbReference>
<name>A0ACC1SLB3_9HYPO</name>
<comment type="caution">
    <text evidence="1">The sequence shown here is derived from an EMBL/GenBank/DDBJ whole genome shotgun (WGS) entry which is preliminary data.</text>
</comment>
<sequence>MRQPFTQPLVILAALFTTSQSAALPRADQASCRKTKVAILGAGVAGIAAAQNLTSVNITDFLIVENNDYIGGRLRKHAFGKNSTGQPYTVEFGANWVEGIGSEKTHENPIWELAVKYNLSTHETDWESFKTFDENGIANWTSKIRKLEEILEEAESYAGRLMLDNLQDTSVRAALRTAGWRPATNDTHAHAAEWWKWDFESAWTPDQSGLQFGVAGGNATFGYFSNVSRLVIDQRGFSTFIQEEAKTFLKESDSRLMLKTTVKSIDYSKEGVNISTADGGCIQADYAICTFSLGVLQNDAVAFNKPHGLPAWKQSAIDQFAMGTYTKIFMQFNESFWDNKTQIFLYADPLERGYYPLFQSLNAEGFVPGSNILFATVTGDQAWRVERQTDEETEKQILEVLRRMFPDKVIHKPTAFSYPRWSTEPNWPVGMTLEKHQNMRANVERLWFAGEANSAEFFGFLHGAYTEGREIGHRIGAIINGKAGDDEFDMERYEHLHGTTFEDKYNKENGWLFPYNVEE</sequence>
<accession>A0ACC1SLB3</accession>
<keyword evidence="2" id="KW-1185">Reference proteome</keyword>
<evidence type="ECO:0000313" key="1">
    <source>
        <dbReference type="EMBL" id="KAJ3542199.1"/>
    </source>
</evidence>
<dbReference type="EMBL" id="JANRMS010000308">
    <property type="protein sequence ID" value="KAJ3542199.1"/>
    <property type="molecule type" value="Genomic_DNA"/>
</dbReference>
<organism evidence="1 2">
    <name type="scientific">Fusarium decemcellulare</name>
    <dbReference type="NCBI Taxonomy" id="57161"/>
    <lineage>
        <taxon>Eukaryota</taxon>
        <taxon>Fungi</taxon>
        <taxon>Dikarya</taxon>
        <taxon>Ascomycota</taxon>
        <taxon>Pezizomycotina</taxon>
        <taxon>Sordariomycetes</taxon>
        <taxon>Hypocreomycetidae</taxon>
        <taxon>Hypocreales</taxon>
        <taxon>Nectriaceae</taxon>
        <taxon>Fusarium</taxon>
        <taxon>Fusarium decemcellulare species complex</taxon>
    </lineage>
</organism>
<evidence type="ECO:0000313" key="2">
    <source>
        <dbReference type="Proteomes" id="UP001148629"/>
    </source>
</evidence>
<reference evidence="1" key="1">
    <citation type="submission" date="2022-08" db="EMBL/GenBank/DDBJ databases">
        <title>Genome Sequence of Fusarium decemcellulare.</title>
        <authorList>
            <person name="Buettner E."/>
        </authorList>
    </citation>
    <scope>NUCLEOTIDE SEQUENCE</scope>
    <source>
        <strain evidence="1">Babe19</strain>
    </source>
</reference>
<protein>
    <submittedName>
        <fullName evidence="1">Uncharacterized protein</fullName>
    </submittedName>
</protein>
<proteinExistence type="predicted"/>